<gene>
    <name evidence="2" type="ORF">PG2017B_0792</name>
</gene>
<protein>
    <recommendedName>
        <fullName evidence="4">Scaffolding protein</fullName>
    </recommendedName>
</protein>
<evidence type="ECO:0008006" key="4">
    <source>
        <dbReference type="Google" id="ProtNLM"/>
    </source>
</evidence>
<accession>A0A4Q5AML3</accession>
<evidence type="ECO:0000313" key="2">
    <source>
        <dbReference type="EMBL" id="RYQ30982.1"/>
    </source>
</evidence>
<feature type="compositionally biased region" description="Basic and acidic residues" evidence="1">
    <location>
        <begin position="116"/>
        <end position="129"/>
    </location>
</feature>
<sequence length="183" mass="20326">MENNNTAIDPVDPNIEPNGSGTGNGNDDVQKPDTDFEAQAAHWKAMSRKNEDAFKKASKNLAEREAQLAERDLTIARMTAQREHPQLTDEMFEAMCKETTPEGVAEWANKLAQFIDVKKEPEESSKDDEPATPAPPSLANAVRDSKLAKVAPGKWAGAQESEADLRKRVRQEIEERRKKATGR</sequence>
<feature type="region of interest" description="Disordered" evidence="1">
    <location>
        <begin position="116"/>
        <end position="166"/>
    </location>
</feature>
<feature type="region of interest" description="Disordered" evidence="1">
    <location>
        <begin position="1"/>
        <end position="52"/>
    </location>
</feature>
<proteinExistence type="predicted"/>
<dbReference type="AlphaFoldDB" id="A0A4Q5AML3"/>
<dbReference type="RefSeq" id="WP_129870718.1">
    <property type="nucleotide sequence ID" value="NZ_RYUO01000002.1"/>
</dbReference>
<comment type="caution">
    <text evidence="2">The sequence shown here is derived from an EMBL/GenBank/DDBJ whole genome shotgun (WGS) entry which is preliminary data.</text>
</comment>
<name>A0A4Q5AML3_9BIFI</name>
<dbReference type="EMBL" id="RYUT01000002">
    <property type="protein sequence ID" value="RYQ30982.1"/>
    <property type="molecule type" value="Genomic_DNA"/>
</dbReference>
<evidence type="ECO:0000256" key="1">
    <source>
        <dbReference type="SAM" id="MobiDB-lite"/>
    </source>
</evidence>
<evidence type="ECO:0000313" key="3">
    <source>
        <dbReference type="Proteomes" id="UP000291920"/>
    </source>
</evidence>
<reference evidence="2 3" key="1">
    <citation type="submission" date="2018-12" db="EMBL/GenBank/DDBJ databases">
        <title>Unveiling genomic diversity among members of the Bifidobacterium pseudolongum species, a widely distributed gut commensal of the animal kingdom.</title>
        <authorList>
            <person name="Lugli G.A."/>
            <person name="Duranti S."/>
            <person name="Albert K."/>
            <person name="Mancabelli L."/>
            <person name="Napoli S."/>
            <person name="Viappiani A."/>
            <person name="Anzalone R."/>
            <person name="Longhi G."/>
            <person name="Milani C."/>
            <person name="Turroni F."/>
            <person name="Alessandri G."/>
            <person name="Sela D.A."/>
            <person name="Van Sinderen D."/>
            <person name="Ventura M."/>
        </authorList>
    </citation>
    <scope>NUCLEOTIDE SEQUENCE [LARGE SCALE GENOMIC DNA]</scope>
    <source>
        <strain evidence="2 3">2017B</strain>
    </source>
</reference>
<organism evidence="2 3">
    <name type="scientific">Bifidobacterium pseudolongum subsp. globosum</name>
    <dbReference type="NCBI Taxonomy" id="1690"/>
    <lineage>
        <taxon>Bacteria</taxon>
        <taxon>Bacillati</taxon>
        <taxon>Actinomycetota</taxon>
        <taxon>Actinomycetes</taxon>
        <taxon>Bifidobacteriales</taxon>
        <taxon>Bifidobacteriaceae</taxon>
        <taxon>Bifidobacterium</taxon>
    </lineage>
</organism>
<dbReference type="Proteomes" id="UP000291920">
    <property type="component" value="Unassembled WGS sequence"/>
</dbReference>